<protein>
    <recommendedName>
        <fullName evidence="3">F-box domain-containing protein</fullName>
    </recommendedName>
</protein>
<evidence type="ECO:0000313" key="2">
    <source>
        <dbReference type="Proteomes" id="UP000323386"/>
    </source>
</evidence>
<dbReference type="AlphaFoldDB" id="A0A5C3EU72"/>
<evidence type="ECO:0000313" key="1">
    <source>
        <dbReference type="EMBL" id="SPO35893.1"/>
    </source>
</evidence>
<dbReference type="EMBL" id="OOIP01000003">
    <property type="protein sequence ID" value="SPO35893.1"/>
    <property type="molecule type" value="Genomic_DNA"/>
</dbReference>
<name>A0A5C3EU72_9BASI</name>
<organism evidence="1 2">
    <name type="scientific">Pseudozyma flocculosa</name>
    <dbReference type="NCBI Taxonomy" id="84751"/>
    <lineage>
        <taxon>Eukaryota</taxon>
        <taxon>Fungi</taxon>
        <taxon>Dikarya</taxon>
        <taxon>Basidiomycota</taxon>
        <taxon>Ustilaginomycotina</taxon>
        <taxon>Ustilaginomycetes</taxon>
        <taxon>Ustilaginales</taxon>
        <taxon>Ustilaginaceae</taxon>
        <taxon>Pseudozyma</taxon>
    </lineage>
</organism>
<dbReference type="Proteomes" id="UP000323386">
    <property type="component" value="Unassembled WGS sequence"/>
</dbReference>
<keyword evidence="2" id="KW-1185">Reference proteome</keyword>
<reference evidence="1 2" key="1">
    <citation type="submission" date="2018-03" db="EMBL/GenBank/DDBJ databases">
        <authorList>
            <person name="Guldener U."/>
        </authorList>
    </citation>
    <scope>NUCLEOTIDE SEQUENCE [LARGE SCALE GENOMIC DNA]</scope>
    <source>
        <strain evidence="1 2">DAOM196992</strain>
    </source>
</reference>
<accession>A0A5C3EU72</accession>
<gene>
    <name evidence="1" type="ORF">PSFLO_01364</name>
</gene>
<sequence>MSTSRSASSDAVNVPRLPREILDRILGLAALDAPNVDDDERRLPEYSRHVAWLASLRLVSRHFETIARPHLFRNLVVLDAWRLEPLAKLFRKRPKRARLVKHAVLDNTQARSNDWNEHLPDPPFRDYIEANLDRRRARVAAVLKRILPSVRTLRLGIYESLLPCLTSGSHIHAPHLNSLNLAAESLHRAQGGCLHAPRLRRIVFDLEEGRGYHSFQDGLGRTLDRIDPNCRLEEVTFVFMSGRLSADIVAFLLNLLTASAGDEGRALVSAALKANAWDPQERVSNGADEGSDNEDAEAQRQWAAIRNVFGRIEDWLREHDHNRDMQPSVSFDAHGMSHQRPRKMPAERGLISITADELVARFGHIPASYT</sequence>
<evidence type="ECO:0008006" key="3">
    <source>
        <dbReference type="Google" id="ProtNLM"/>
    </source>
</evidence>
<proteinExistence type="predicted"/>